<organism evidence="2 3">
    <name type="scientific">Penaeus vannamei</name>
    <name type="common">Whiteleg shrimp</name>
    <name type="synonym">Litopenaeus vannamei</name>
    <dbReference type="NCBI Taxonomy" id="6689"/>
    <lineage>
        <taxon>Eukaryota</taxon>
        <taxon>Metazoa</taxon>
        <taxon>Ecdysozoa</taxon>
        <taxon>Arthropoda</taxon>
        <taxon>Crustacea</taxon>
        <taxon>Multicrustacea</taxon>
        <taxon>Malacostraca</taxon>
        <taxon>Eumalacostraca</taxon>
        <taxon>Eucarida</taxon>
        <taxon>Decapoda</taxon>
        <taxon>Dendrobranchiata</taxon>
        <taxon>Penaeoidea</taxon>
        <taxon>Penaeidae</taxon>
        <taxon>Penaeus</taxon>
    </lineage>
</organism>
<evidence type="ECO:0000313" key="3">
    <source>
        <dbReference type="Proteomes" id="UP000283509"/>
    </source>
</evidence>
<proteinExistence type="predicted"/>
<feature type="compositionally biased region" description="Low complexity" evidence="1">
    <location>
        <begin position="120"/>
        <end position="142"/>
    </location>
</feature>
<feature type="compositionally biased region" description="Pro residues" evidence="1">
    <location>
        <begin position="143"/>
        <end position="152"/>
    </location>
</feature>
<feature type="compositionally biased region" description="Low complexity" evidence="1">
    <location>
        <begin position="153"/>
        <end position="165"/>
    </location>
</feature>
<feature type="compositionally biased region" description="Low complexity" evidence="1">
    <location>
        <begin position="56"/>
        <end position="69"/>
    </location>
</feature>
<feature type="compositionally biased region" description="Pro residues" evidence="1">
    <location>
        <begin position="87"/>
        <end position="103"/>
    </location>
</feature>
<reference evidence="2 3" key="1">
    <citation type="submission" date="2018-04" db="EMBL/GenBank/DDBJ databases">
        <authorList>
            <person name="Zhang X."/>
            <person name="Yuan J."/>
            <person name="Li F."/>
            <person name="Xiang J."/>
        </authorList>
    </citation>
    <scope>NUCLEOTIDE SEQUENCE [LARGE SCALE GENOMIC DNA]</scope>
    <source>
        <tissue evidence="2">Muscle</tissue>
    </source>
</reference>
<dbReference type="EMBL" id="QCYY01002528">
    <property type="protein sequence ID" value="ROT69695.1"/>
    <property type="molecule type" value="Genomic_DNA"/>
</dbReference>
<gene>
    <name evidence="2" type="ORF">C7M84_012078</name>
</gene>
<keyword evidence="3" id="KW-1185">Reference proteome</keyword>
<evidence type="ECO:0000313" key="2">
    <source>
        <dbReference type="EMBL" id="ROT69695.1"/>
    </source>
</evidence>
<reference evidence="2 3" key="2">
    <citation type="submission" date="2019-01" db="EMBL/GenBank/DDBJ databases">
        <title>The decoding of complex shrimp genome reveals the adaptation for benthos swimmer, frequently molting mechanism and breeding impact on genome.</title>
        <authorList>
            <person name="Sun Y."/>
            <person name="Gao Y."/>
            <person name="Yu Y."/>
        </authorList>
    </citation>
    <scope>NUCLEOTIDE SEQUENCE [LARGE SCALE GENOMIC DNA]</scope>
    <source>
        <tissue evidence="2">Muscle</tissue>
    </source>
</reference>
<name>A0A3R7PF94_PENVA</name>
<protein>
    <submittedName>
        <fullName evidence="2">Uncharacterized protein</fullName>
    </submittedName>
</protein>
<comment type="caution">
    <text evidence="2">The sequence shown here is derived from an EMBL/GenBank/DDBJ whole genome shotgun (WGS) entry which is preliminary data.</text>
</comment>
<dbReference type="AlphaFoldDB" id="A0A3R7PF94"/>
<evidence type="ECO:0000256" key="1">
    <source>
        <dbReference type="SAM" id="MobiDB-lite"/>
    </source>
</evidence>
<accession>A0A3R7PF94</accession>
<dbReference type="Proteomes" id="UP000283509">
    <property type="component" value="Unassembled WGS sequence"/>
</dbReference>
<feature type="region of interest" description="Disordered" evidence="1">
    <location>
        <begin position="53"/>
        <end position="165"/>
    </location>
</feature>
<sequence>MEAARDIARRGARVILACRNLTKAAGVAADIQTSTETATWLCVSWTPPPWPPSGPSPLTSLPRSPGGSLAILGLWGPHPSILNPSLIHPPHPQPIHLKPPTPSTPTHKHPQPTQPPHNPFTPTHNPHNPSNPLTTPTIHPTPTNNPKPPHPPTTSTTHPPHLQTP</sequence>